<keyword evidence="1" id="KW-0472">Membrane</keyword>
<dbReference type="AlphaFoldDB" id="A0A0R0GHD6"/>
<reference evidence="2" key="3">
    <citation type="submission" date="2018-07" db="EMBL/GenBank/DDBJ databases">
        <title>WGS assembly of Glycine max.</title>
        <authorList>
            <person name="Schmutz J."/>
            <person name="Cannon S."/>
            <person name="Schlueter J."/>
            <person name="Ma J."/>
            <person name="Mitros T."/>
            <person name="Nelson W."/>
            <person name="Hyten D."/>
            <person name="Song Q."/>
            <person name="Thelen J."/>
            <person name="Cheng J."/>
            <person name="Xu D."/>
            <person name="Hellsten U."/>
            <person name="May G."/>
            <person name="Yu Y."/>
            <person name="Sakurai T."/>
            <person name="Umezawa T."/>
            <person name="Bhattacharyya M."/>
            <person name="Sandhu D."/>
            <person name="Valliyodan B."/>
            <person name="Lindquist E."/>
            <person name="Peto M."/>
            <person name="Grant D."/>
            <person name="Shu S."/>
            <person name="Goodstein D."/>
            <person name="Barry K."/>
            <person name="Futrell-Griggs M."/>
            <person name="Abernathy B."/>
            <person name="Du J."/>
            <person name="Tian Z."/>
            <person name="Zhu L."/>
            <person name="Gill N."/>
            <person name="Joshi T."/>
            <person name="Libault M."/>
            <person name="Sethuraman A."/>
            <person name="Zhang X."/>
            <person name="Shinozaki K."/>
            <person name="Nguyen H."/>
            <person name="Wing R."/>
            <person name="Cregan P."/>
            <person name="Specht J."/>
            <person name="Grimwood J."/>
            <person name="Rokhsar D."/>
            <person name="Stacey G."/>
            <person name="Shoemaker R."/>
            <person name="Jackson S."/>
        </authorList>
    </citation>
    <scope>NUCLEOTIDE SEQUENCE</scope>
    <source>
        <tissue evidence="2">Callus</tissue>
    </source>
</reference>
<dbReference type="PaxDb" id="3847-GLYMA05G23032.1"/>
<dbReference type="Gramene" id="KRH17671">
    <property type="protein sequence ID" value="KRH17671"/>
    <property type="gene ID" value="GLYMA_13G006800"/>
</dbReference>
<name>A0A0R0GHD6_SOYBN</name>
<keyword evidence="1" id="KW-1133">Transmembrane helix</keyword>
<evidence type="ECO:0000313" key="2">
    <source>
        <dbReference type="EMBL" id="KRH17671.1"/>
    </source>
</evidence>
<dbReference type="InParanoid" id="A0A0R0GHD6"/>
<reference evidence="3" key="2">
    <citation type="submission" date="2018-02" db="UniProtKB">
        <authorList>
            <consortium name="EnsemblPlants"/>
        </authorList>
    </citation>
    <scope>IDENTIFICATION</scope>
    <source>
        <strain evidence="3">Williams 82</strain>
    </source>
</reference>
<dbReference type="EMBL" id="CM000846">
    <property type="protein sequence ID" value="KRH17671.1"/>
    <property type="molecule type" value="Genomic_DNA"/>
</dbReference>
<evidence type="ECO:0000313" key="3">
    <source>
        <dbReference type="EnsemblPlants" id="KRH17671"/>
    </source>
</evidence>
<evidence type="ECO:0000256" key="1">
    <source>
        <dbReference type="SAM" id="Phobius"/>
    </source>
</evidence>
<gene>
    <name evidence="2" type="ORF">GLYMA_13G006800</name>
</gene>
<organism evidence="2">
    <name type="scientific">Glycine max</name>
    <name type="common">Soybean</name>
    <name type="synonym">Glycine hispida</name>
    <dbReference type="NCBI Taxonomy" id="3847"/>
    <lineage>
        <taxon>Eukaryota</taxon>
        <taxon>Viridiplantae</taxon>
        <taxon>Streptophyta</taxon>
        <taxon>Embryophyta</taxon>
        <taxon>Tracheophyta</taxon>
        <taxon>Spermatophyta</taxon>
        <taxon>Magnoliopsida</taxon>
        <taxon>eudicotyledons</taxon>
        <taxon>Gunneridae</taxon>
        <taxon>Pentapetalae</taxon>
        <taxon>rosids</taxon>
        <taxon>fabids</taxon>
        <taxon>Fabales</taxon>
        <taxon>Fabaceae</taxon>
        <taxon>Papilionoideae</taxon>
        <taxon>50 kb inversion clade</taxon>
        <taxon>NPAAA clade</taxon>
        <taxon>indigoferoid/millettioid clade</taxon>
        <taxon>Phaseoleae</taxon>
        <taxon>Glycine</taxon>
        <taxon>Glycine subgen. Soja</taxon>
    </lineage>
</organism>
<keyword evidence="4" id="KW-1185">Reference proteome</keyword>
<sequence length="109" mass="12897">MYFISPFDFWVLSVQKIDFFCVPQSYLTVVEYSSSFARQKPQIIVCWIDYKFVFPPCLLLHFLFTSFGICMHFFISVFCFFHCMFIVSSKATIFFSEKLCFLGSDGTKY</sequence>
<evidence type="ECO:0000313" key="4">
    <source>
        <dbReference type="Proteomes" id="UP000008827"/>
    </source>
</evidence>
<dbReference type="EnsemblPlants" id="KRH17671">
    <property type="protein sequence ID" value="KRH17671"/>
    <property type="gene ID" value="GLYMA_13G006800"/>
</dbReference>
<feature type="transmembrane region" description="Helical" evidence="1">
    <location>
        <begin position="59"/>
        <end position="87"/>
    </location>
</feature>
<reference evidence="2 3" key="1">
    <citation type="journal article" date="2010" name="Nature">
        <title>Genome sequence of the palaeopolyploid soybean.</title>
        <authorList>
            <person name="Schmutz J."/>
            <person name="Cannon S.B."/>
            <person name="Schlueter J."/>
            <person name="Ma J."/>
            <person name="Mitros T."/>
            <person name="Nelson W."/>
            <person name="Hyten D.L."/>
            <person name="Song Q."/>
            <person name="Thelen J.J."/>
            <person name="Cheng J."/>
            <person name="Xu D."/>
            <person name="Hellsten U."/>
            <person name="May G.D."/>
            <person name="Yu Y."/>
            <person name="Sakurai T."/>
            <person name="Umezawa T."/>
            <person name="Bhattacharyya M.K."/>
            <person name="Sandhu D."/>
            <person name="Valliyodan B."/>
            <person name="Lindquist E."/>
            <person name="Peto M."/>
            <person name="Grant D."/>
            <person name="Shu S."/>
            <person name="Goodstein D."/>
            <person name="Barry K."/>
            <person name="Futrell-Griggs M."/>
            <person name="Abernathy B."/>
            <person name="Du J."/>
            <person name="Tian Z."/>
            <person name="Zhu L."/>
            <person name="Gill N."/>
            <person name="Joshi T."/>
            <person name="Libault M."/>
            <person name="Sethuraman A."/>
            <person name="Zhang X.-C."/>
            <person name="Shinozaki K."/>
            <person name="Nguyen H.T."/>
            <person name="Wing R.A."/>
            <person name="Cregan P."/>
            <person name="Specht J."/>
            <person name="Grimwood J."/>
            <person name="Rokhsar D."/>
            <person name="Stacey G."/>
            <person name="Shoemaker R.C."/>
            <person name="Jackson S.A."/>
        </authorList>
    </citation>
    <scope>NUCLEOTIDE SEQUENCE [LARGE SCALE GENOMIC DNA]</scope>
    <source>
        <strain evidence="3">cv. Williams 82</strain>
        <tissue evidence="2">Callus</tissue>
    </source>
</reference>
<proteinExistence type="predicted"/>
<accession>A0A0R0GHD6</accession>
<protein>
    <submittedName>
        <fullName evidence="2 3">Uncharacterized protein</fullName>
    </submittedName>
</protein>
<keyword evidence="1" id="KW-0812">Transmembrane</keyword>
<dbReference type="Proteomes" id="UP000008827">
    <property type="component" value="Chromosome 13"/>
</dbReference>